<organism evidence="4 5">
    <name type="scientific">Venturia effusa</name>
    <dbReference type="NCBI Taxonomy" id="50376"/>
    <lineage>
        <taxon>Eukaryota</taxon>
        <taxon>Fungi</taxon>
        <taxon>Dikarya</taxon>
        <taxon>Ascomycota</taxon>
        <taxon>Pezizomycotina</taxon>
        <taxon>Dothideomycetes</taxon>
        <taxon>Pleosporomycetidae</taxon>
        <taxon>Venturiales</taxon>
        <taxon>Venturiaceae</taxon>
        <taxon>Venturia</taxon>
    </lineage>
</organism>
<feature type="region of interest" description="Disordered" evidence="2">
    <location>
        <begin position="352"/>
        <end position="373"/>
    </location>
</feature>
<gene>
    <name evidence="4" type="ORF">FKW77_010611</name>
</gene>
<evidence type="ECO:0000256" key="1">
    <source>
        <dbReference type="PROSITE-ProRule" id="PRU00723"/>
    </source>
</evidence>
<dbReference type="EMBL" id="CP042185">
    <property type="protein sequence ID" value="QDS68247.1"/>
    <property type="molecule type" value="Genomic_DNA"/>
</dbReference>
<keyword evidence="1" id="KW-0479">Metal-binding</keyword>
<keyword evidence="5" id="KW-1185">Reference proteome</keyword>
<accession>A0A517KXY6</accession>
<evidence type="ECO:0000256" key="2">
    <source>
        <dbReference type="SAM" id="MobiDB-lite"/>
    </source>
</evidence>
<keyword evidence="1" id="KW-0862">Zinc</keyword>
<reference evidence="4 5" key="1">
    <citation type="submission" date="2019-07" db="EMBL/GenBank/DDBJ databases">
        <title>Finished genome of Venturia effusa.</title>
        <authorList>
            <person name="Young C.A."/>
            <person name="Cox M.P."/>
            <person name="Ganley A.R.D."/>
            <person name="David W.J."/>
        </authorList>
    </citation>
    <scope>NUCLEOTIDE SEQUENCE [LARGE SCALE GENOMIC DNA]</scope>
    <source>
        <strain evidence="5">albino</strain>
    </source>
</reference>
<dbReference type="STRING" id="50376.A0A517KXY6"/>
<dbReference type="Proteomes" id="UP000316270">
    <property type="component" value="Chromosome 1"/>
</dbReference>
<feature type="domain" description="C3H1-type" evidence="3">
    <location>
        <begin position="127"/>
        <end position="156"/>
    </location>
</feature>
<feature type="region of interest" description="Disordered" evidence="2">
    <location>
        <begin position="390"/>
        <end position="519"/>
    </location>
</feature>
<feature type="compositionally biased region" description="Basic and acidic residues" evidence="2">
    <location>
        <begin position="352"/>
        <end position="372"/>
    </location>
</feature>
<keyword evidence="1" id="KW-0863">Zinc-finger</keyword>
<dbReference type="InterPro" id="IPR000571">
    <property type="entry name" value="Znf_CCCH"/>
</dbReference>
<evidence type="ECO:0000313" key="4">
    <source>
        <dbReference type="EMBL" id="QDS68247.1"/>
    </source>
</evidence>
<sequence length="542" mass="58953">MSRTATTEVCPASWRQPYWLETDDGQCVPLIISDPRADSSNAVVFKLDTKLKAKGHALKMELKPPLSAAFAVRRSTSNEHAGHPHIPQEILAPTYMAPVHNHTDVAAIMRNSYPELPSAYPRSPADSDRKQYCTYWIRHGECDYMQQGCRYKHEMPDLITLRSIGFRNVPEWHKEKMRMRNMQRPIRPHPDVLQSILSRTNDDSASESGSDDSDATLAEATHRLTLSPPAANVVVQNAPSSPAPSTIDLLSFDDDCEVDPRPAACFGAPANTPDTSTYALANSPTPSRQGRFIPAGESLPRMSTPPLQPGPSSSTFHEKEEPKAVVAKQVSTTPPRPAPVFKQYFKDVKPAKSQEALLPEKNEERQGKEAVDKATPALLTQISELQKKLAKLAAETKGASGSKSSVLPAAASRGKTPPAPASSPTREGGAMARDGSVARDSGRTVENGRRPMANGGQTMATGGGLMASKHADRRSPIQGHNQGQNQGKVCRRSRSRVRDVQKSSEAGSGEKRGRRLPSTRVRKVVLPKIVGEENKEVALGKK</sequence>
<dbReference type="GO" id="GO:0008270">
    <property type="term" value="F:zinc ion binding"/>
    <property type="evidence" value="ECO:0007669"/>
    <property type="project" value="UniProtKB-KW"/>
</dbReference>
<evidence type="ECO:0000259" key="3">
    <source>
        <dbReference type="PROSITE" id="PS50103"/>
    </source>
</evidence>
<feature type="compositionally biased region" description="Polar residues" evidence="2">
    <location>
        <begin position="272"/>
        <end position="288"/>
    </location>
</feature>
<evidence type="ECO:0000313" key="5">
    <source>
        <dbReference type="Proteomes" id="UP000316270"/>
    </source>
</evidence>
<dbReference type="OrthoDB" id="5355510at2759"/>
<feature type="compositionally biased region" description="Polar residues" evidence="2">
    <location>
        <begin position="478"/>
        <end position="487"/>
    </location>
</feature>
<feature type="region of interest" description="Disordered" evidence="2">
    <location>
        <begin position="263"/>
        <end position="317"/>
    </location>
</feature>
<proteinExistence type="predicted"/>
<feature type="zinc finger region" description="C3H1-type" evidence="1">
    <location>
        <begin position="127"/>
        <end position="156"/>
    </location>
</feature>
<feature type="compositionally biased region" description="Basic and acidic residues" evidence="2">
    <location>
        <begin position="436"/>
        <end position="449"/>
    </location>
</feature>
<protein>
    <recommendedName>
        <fullName evidence="3">C3H1-type domain-containing protein</fullName>
    </recommendedName>
</protein>
<dbReference type="PROSITE" id="PS50103">
    <property type="entry name" value="ZF_C3H1"/>
    <property type="match status" value="1"/>
</dbReference>
<name>A0A517KXY6_9PEZI</name>
<dbReference type="AlphaFoldDB" id="A0A517KXY6"/>